<feature type="compositionally biased region" description="Polar residues" evidence="1">
    <location>
        <begin position="176"/>
        <end position="187"/>
    </location>
</feature>
<sequence length="187" mass="20421">MVAMSSDAAHAESVEFAPERANLFAAGLIIAVALLVIPSAPQYLAWLLLIPAAFIFWVLRARTVVGESGVDLRYAFRGDRSVGWEDVAGVGFKGSRALLTTKDGAEYMMPGVTFNSLPKLAEASRGRIPDALTAAQEAQDEKVVIIHRDGQQFMVSKEEYAAREASKQPRPDRTTINENTTENPKEQ</sequence>
<dbReference type="OrthoDB" id="5190396at2"/>
<accession>A0A1X7JJE6</accession>
<dbReference type="Pfam" id="PF10756">
    <property type="entry name" value="bPH_6"/>
    <property type="match status" value="1"/>
</dbReference>
<feature type="compositionally biased region" description="Basic and acidic residues" evidence="1">
    <location>
        <begin position="159"/>
        <end position="175"/>
    </location>
</feature>
<evidence type="ECO:0000256" key="2">
    <source>
        <dbReference type="SAM" id="Phobius"/>
    </source>
</evidence>
<feature type="domain" description="Low molecular weight protein antigen 6 PH" evidence="3">
    <location>
        <begin position="60"/>
        <end position="131"/>
    </location>
</feature>
<gene>
    <name evidence="4" type="ORF">SAMN06295981_1641</name>
</gene>
<dbReference type="InterPro" id="IPR019692">
    <property type="entry name" value="CFP-6_PH"/>
</dbReference>
<keyword evidence="2" id="KW-0812">Transmembrane</keyword>
<dbReference type="Proteomes" id="UP000193309">
    <property type="component" value="Unassembled WGS sequence"/>
</dbReference>
<feature type="transmembrane region" description="Helical" evidence="2">
    <location>
        <begin position="21"/>
        <end position="37"/>
    </location>
</feature>
<feature type="region of interest" description="Disordered" evidence="1">
    <location>
        <begin position="159"/>
        <end position="187"/>
    </location>
</feature>
<reference evidence="5" key="1">
    <citation type="submission" date="2017-04" db="EMBL/GenBank/DDBJ databases">
        <authorList>
            <person name="Varghese N."/>
            <person name="Submissions S."/>
        </authorList>
    </citation>
    <scope>NUCLEOTIDE SEQUENCE [LARGE SCALE GENOMIC DNA]</scope>
    <source>
        <strain evidence="5">VDS</strain>
    </source>
</reference>
<proteinExistence type="predicted"/>
<dbReference type="STRING" id="1610489.SAMN06295981_1641"/>
<keyword evidence="2" id="KW-1133">Transmembrane helix</keyword>
<keyword evidence="2" id="KW-0472">Membrane</keyword>
<keyword evidence="5" id="KW-1185">Reference proteome</keyword>
<feature type="transmembrane region" description="Helical" evidence="2">
    <location>
        <begin position="43"/>
        <end position="59"/>
    </location>
</feature>
<evidence type="ECO:0000313" key="5">
    <source>
        <dbReference type="Proteomes" id="UP000193309"/>
    </source>
</evidence>
<dbReference type="EMBL" id="FXAR01000005">
    <property type="protein sequence ID" value="SMG27982.1"/>
    <property type="molecule type" value="Genomic_DNA"/>
</dbReference>
<evidence type="ECO:0000256" key="1">
    <source>
        <dbReference type="SAM" id="MobiDB-lite"/>
    </source>
</evidence>
<evidence type="ECO:0000259" key="3">
    <source>
        <dbReference type="Pfam" id="PF10756"/>
    </source>
</evidence>
<evidence type="ECO:0000313" key="4">
    <source>
        <dbReference type="EMBL" id="SMG27982.1"/>
    </source>
</evidence>
<organism evidence="4 5">
    <name type="scientific">Corynebacterium pollutisoli</name>
    <dbReference type="NCBI Taxonomy" id="1610489"/>
    <lineage>
        <taxon>Bacteria</taxon>
        <taxon>Bacillati</taxon>
        <taxon>Actinomycetota</taxon>
        <taxon>Actinomycetes</taxon>
        <taxon>Mycobacteriales</taxon>
        <taxon>Corynebacteriaceae</taxon>
        <taxon>Corynebacterium</taxon>
    </lineage>
</organism>
<name>A0A1X7JJE6_9CORY</name>
<dbReference type="AlphaFoldDB" id="A0A1X7JJE6"/>
<protein>
    <submittedName>
        <fullName evidence="4">PH domain-containing protein</fullName>
    </submittedName>
</protein>